<gene>
    <name evidence="6" type="ORF">AVENP_2062</name>
</gene>
<keyword evidence="1 4" id="KW-0349">Heme</keyword>
<sequence length="164" mass="19605">MKYIIIFFLFFYFYSYANEAEQYQLENKQEQITEPVKKQEDLMDINNSFITKYEYGKMLYNNPRGIGCNSCHGNDARGKKMVDFKHQISDKKVFNCTLIVPDIKSIDYETFSTKVNSKKNPNLKFEKEQVCEKLIYYANVMPTYFLVEEEIEAIFYYIQNIKTK</sequence>
<accession>A0AAE7B8W0</accession>
<evidence type="ECO:0000256" key="1">
    <source>
        <dbReference type="ARBA" id="ARBA00022617"/>
    </source>
</evidence>
<proteinExistence type="predicted"/>
<dbReference type="Pfam" id="PF00034">
    <property type="entry name" value="Cytochrom_C"/>
    <property type="match status" value="1"/>
</dbReference>
<dbReference type="Gene3D" id="1.10.760.10">
    <property type="entry name" value="Cytochrome c-like domain"/>
    <property type="match status" value="1"/>
</dbReference>
<evidence type="ECO:0000259" key="5">
    <source>
        <dbReference type="PROSITE" id="PS51007"/>
    </source>
</evidence>
<protein>
    <recommendedName>
        <fullName evidence="5">Cytochrome c domain-containing protein</fullName>
    </recommendedName>
</protein>
<evidence type="ECO:0000256" key="4">
    <source>
        <dbReference type="PROSITE-ProRule" id="PRU00433"/>
    </source>
</evidence>
<keyword evidence="2 4" id="KW-0479">Metal-binding</keyword>
<dbReference type="GO" id="GO:0009055">
    <property type="term" value="F:electron transfer activity"/>
    <property type="evidence" value="ECO:0007669"/>
    <property type="project" value="InterPro"/>
</dbReference>
<evidence type="ECO:0000313" key="7">
    <source>
        <dbReference type="Proteomes" id="UP000503482"/>
    </source>
</evidence>
<dbReference type="RefSeq" id="WP_172664289.1">
    <property type="nucleotide sequence ID" value="NZ_CP053840.1"/>
</dbReference>
<evidence type="ECO:0000313" key="6">
    <source>
        <dbReference type="EMBL" id="QKF67603.1"/>
    </source>
</evidence>
<dbReference type="InterPro" id="IPR036909">
    <property type="entry name" value="Cyt_c-like_dom_sf"/>
</dbReference>
<dbReference type="GO" id="GO:0020037">
    <property type="term" value="F:heme binding"/>
    <property type="evidence" value="ECO:0007669"/>
    <property type="project" value="InterPro"/>
</dbReference>
<dbReference type="AlphaFoldDB" id="A0AAE7B8W0"/>
<organism evidence="6 7">
    <name type="scientific">Arcobacter venerupis</name>
    <dbReference type="NCBI Taxonomy" id="1054033"/>
    <lineage>
        <taxon>Bacteria</taxon>
        <taxon>Pseudomonadati</taxon>
        <taxon>Campylobacterota</taxon>
        <taxon>Epsilonproteobacteria</taxon>
        <taxon>Campylobacterales</taxon>
        <taxon>Arcobacteraceae</taxon>
        <taxon>Arcobacter</taxon>
    </lineage>
</organism>
<reference evidence="6 7" key="1">
    <citation type="submission" date="2020-05" db="EMBL/GenBank/DDBJ databases">
        <title>Complete genome sequencing of Campylobacter and Arcobacter type strains.</title>
        <authorList>
            <person name="Miller W.G."/>
            <person name="Yee E."/>
        </authorList>
    </citation>
    <scope>NUCLEOTIDE SEQUENCE [LARGE SCALE GENOMIC DNA]</scope>
    <source>
        <strain evidence="6 7">LMG 26156</strain>
    </source>
</reference>
<name>A0AAE7B8W0_9BACT</name>
<dbReference type="KEGG" id="avp:AVENP_2062"/>
<dbReference type="EMBL" id="CP053840">
    <property type="protein sequence ID" value="QKF67603.1"/>
    <property type="molecule type" value="Genomic_DNA"/>
</dbReference>
<evidence type="ECO:0000256" key="2">
    <source>
        <dbReference type="ARBA" id="ARBA00022723"/>
    </source>
</evidence>
<keyword evidence="3 4" id="KW-0408">Iron</keyword>
<evidence type="ECO:0000256" key="3">
    <source>
        <dbReference type="ARBA" id="ARBA00023004"/>
    </source>
</evidence>
<dbReference type="Proteomes" id="UP000503482">
    <property type="component" value="Chromosome"/>
</dbReference>
<dbReference type="InterPro" id="IPR009056">
    <property type="entry name" value="Cyt_c-like_dom"/>
</dbReference>
<dbReference type="SUPFAM" id="SSF46626">
    <property type="entry name" value="Cytochrome c"/>
    <property type="match status" value="1"/>
</dbReference>
<keyword evidence="7" id="KW-1185">Reference proteome</keyword>
<dbReference type="PROSITE" id="PS51007">
    <property type="entry name" value="CYTC"/>
    <property type="match status" value="1"/>
</dbReference>
<feature type="domain" description="Cytochrome c" evidence="5">
    <location>
        <begin position="51"/>
        <end position="162"/>
    </location>
</feature>
<dbReference type="GO" id="GO:0046872">
    <property type="term" value="F:metal ion binding"/>
    <property type="evidence" value="ECO:0007669"/>
    <property type="project" value="UniProtKB-KW"/>
</dbReference>